<sequence length="243" mass="25361">MLKKASAPVQTLFISLTLGKTGTMVSENSSKFDDRSHAGAALGMKLATTLPAGEYTVLGLLRGGVPIAYEVAQALGARLGVLAVRKLGVPNNPELAFGAIAQYSAVGGRYLNAEVHRRALQYFGPEELASVENGTHADLLALAHAFRAYAPDLAGQSVILCDDGIATGATMKASLELVAQLHPESIIVASPVIAPETLTELAPLADGLVELLKPHRFGAVGAFYKDFSQVDQDNVLKLLGAGS</sequence>
<dbReference type="SUPFAM" id="SSF53271">
    <property type="entry name" value="PRTase-like"/>
    <property type="match status" value="1"/>
</dbReference>
<evidence type="ECO:0000313" key="3">
    <source>
        <dbReference type="Proteomes" id="UP000320717"/>
    </source>
</evidence>
<proteinExistence type="predicted"/>
<accession>A0ABX5Y7H9</accession>
<keyword evidence="2" id="KW-0808">Transferase</keyword>
<protein>
    <submittedName>
        <fullName evidence="2">Phosphoribosyltransferase</fullName>
    </submittedName>
</protein>
<evidence type="ECO:0000313" key="2">
    <source>
        <dbReference type="EMBL" id="QDY65000.1"/>
    </source>
</evidence>
<dbReference type="GO" id="GO:0016757">
    <property type="term" value="F:glycosyltransferase activity"/>
    <property type="evidence" value="ECO:0007669"/>
    <property type="project" value="UniProtKB-KW"/>
</dbReference>
<dbReference type="RefSeq" id="WP_146274914.1">
    <property type="nucleotide sequence ID" value="NZ_CP042260.1"/>
</dbReference>
<dbReference type="Gene3D" id="3.40.50.2020">
    <property type="match status" value="1"/>
</dbReference>
<reference evidence="2 3" key="1">
    <citation type="submission" date="2019-07" db="EMBL/GenBank/DDBJ databases">
        <title>Complete Genome Sequence of drought tolerant Plant Growth-Promoting Rhizobacterium Glutamicibacter halophytocola DR408.</title>
        <authorList>
            <person name="Nishu S.D."/>
            <person name="Lee T.K."/>
        </authorList>
    </citation>
    <scope>NUCLEOTIDE SEQUENCE [LARGE SCALE GENOMIC DNA]</scope>
    <source>
        <strain evidence="2 3">DR408</strain>
    </source>
</reference>
<dbReference type="Pfam" id="PF00156">
    <property type="entry name" value="Pribosyltran"/>
    <property type="match status" value="1"/>
</dbReference>
<dbReference type="Gene3D" id="3.30.1310.20">
    <property type="entry name" value="PRTase-like"/>
    <property type="match status" value="1"/>
</dbReference>
<dbReference type="CDD" id="cd06223">
    <property type="entry name" value="PRTases_typeI"/>
    <property type="match status" value="1"/>
</dbReference>
<dbReference type="InterPro" id="IPR029057">
    <property type="entry name" value="PRTase-like"/>
</dbReference>
<name>A0ABX5Y7H9_9MICC</name>
<dbReference type="EMBL" id="CP042260">
    <property type="protein sequence ID" value="QDY65000.1"/>
    <property type="molecule type" value="Genomic_DNA"/>
</dbReference>
<evidence type="ECO:0000259" key="1">
    <source>
        <dbReference type="Pfam" id="PF00156"/>
    </source>
</evidence>
<organism evidence="2 3">
    <name type="scientific">Glutamicibacter halophytocola</name>
    <dbReference type="NCBI Taxonomy" id="1933880"/>
    <lineage>
        <taxon>Bacteria</taxon>
        <taxon>Bacillati</taxon>
        <taxon>Actinomycetota</taxon>
        <taxon>Actinomycetes</taxon>
        <taxon>Micrococcales</taxon>
        <taxon>Micrococcaceae</taxon>
        <taxon>Glutamicibacter</taxon>
    </lineage>
</organism>
<keyword evidence="3" id="KW-1185">Reference proteome</keyword>
<dbReference type="InterPro" id="IPR000836">
    <property type="entry name" value="PRTase_dom"/>
</dbReference>
<keyword evidence="2" id="KW-0328">Glycosyltransferase</keyword>
<feature type="domain" description="Phosphoribosyltransferase" evidence="1">
    <location>
        <begin position="50"/>
        <end position="196"/>
    </location>
</feature>
<gene>
    <name evidence="2" type="ORF">FQA45_00960</name>
</gene>
<dbReference type="Proteomes" id="UP000320717">
    <property type="component" value="Chromosome"/>
</dbReference>